<reference key="1">
    <citation type="submission" date="2010-11" db="EMBL/GenBank/DDBJ databases">
        <title>The complete genome of Leadbetterella byssophila DSM 17132.</title>
        <authorList>
            <consortium name="US DOE Joint Genome Institute (JGI-PGF)"/>
            <person name="Lucas S."/>
            <person name="Copeland A."/>
            <person name="Lapidus A."/>
            <person name="Glavina del Rio T."/>
            <person name="Dalin E."/>
            <person name="Tice H."/>
            <person name="Bruce D."/>
            <person name="Goodwin L."/>
            <person name="Pitluck S."/>
            <person name="Kyrpides N."/>
            <person name="Mavromatis K."/>
            <person name="Ivanova N."/>
            <person name="Teshima H."/>
            <person name="Brettin T."/>
            <person name="Detter J.C."/>
            <person name="Han C."/>
            <person name="Tapia R."/>
            <person name="Land M."/>
            <person name="Hauser L."/>
            <person name="Markowitz V."/>
            <person name="Cheng J.-F."/>
            <person name="Hugenholtz P."/>
            <person name="Woyke T."/>
            <person name="Wu D."/>
            <person name="Tindall B."/>
            <person name="Pomrenke H.G."/>
            <person name="Brambilla E."/>
            <person name="Klenk H.-P."/>
            <person name="Eisen J.A."/>
        </authorList>
    </citation>
    <scope>NUCLEOTIDE SEQUENCE [LARGE SCALE GENOMIC DNA]</scope>
    <source>
        <strain>DSM 17132</strain>
    </source>
</reference>
<dbReference type="RefSeq" id="WP_013408520.1">
    <property type="nucleotide sequence ID" value="NC_014655.1"/>
</dbReference>
<dbReference type="HOGENOM" id="CLU_969075_0_0_10"/>
<dbReference type="AlphaFoldDB" id="E4RQ96"/>
<dbReference type="eggNOG" id="ENOG5033Y7T">
    <property type="taxonomic scope" value="Bacteria"/>
</dbReference>
<keyword evidence="3" id="KW-1185">Reference proteome</keyword>
<dbReference type="OrthoDB" id="976756at2"/>
<sequence>MYKFLLSLLLLSSLAWAQPPKPNMEVQERALKKIEAARQKPKSQVWPHLEKNWFFDNLVLNVRQPLSLNQGKPTYFCGYAALTHYILLWNPEFYVDKVLELYFKGSTEVSDRTLNSSDEIRQAAGTLYNKGKMDIRHADQMWFLVLADNYKGYLNNKDKTFDMGDENNFWAASNYKKFNNMLRSLTQKEIHAKGADLIGPVFLNYGKFIQNISKDHTVILYLNNKALYPNKFFRFILPTPTHFVVLYQMEEKEGHYVLDYWDYGLRTKMNLKKRKLRRLVYGITYIP</sequence>
<evidence type="ECO:0000313" key="3">
    <source>
        <dbReference type="Proteomes" id="UP000007435"/>
    </source>
</evidence>
<reference evidence="2 3" key="2">
    <citation type="journal article" date="2011" name="Stand. Genomic Sci.">
        <title>Complete genome sequence of Leadbetterella byssophila type strain (4M15).</title>
        <authorList>
            <person name="Abt B."/>
            <person name="Teshima H."/>
            <person name="Lucas S."/>
            <person name="Lapidus A."/>
            <person name="Del Rio T.G."/>
            <person name="Nolan M."/>
            <person name="Tice H."/>
            <person name="Cheng J.F."/>
            <person name="Pitluck S."/>
            <person name="Liolios K."/>
            <person name="Pagani I."/>
            <person name="Ivanova N."/>
            <person name="Mavromatis K."/>
            <person name="Pati A."/>
            <person name="Tapia R."/>
            <person name="Han C."/>
            <person name="Goodwin L."/>
            <person name="Chen A."/>
            <person name="Palaniappan K."/>
            <person name="Land M."/>
            <person name="Hauser L."/>
            <person name="Chang Y.J."/>
            <person name="Jeffries C.D."/>
            <person name="Rohde M."/>
            <person name="Goker M."/>
            <person name="Tindall B.J."/>
            <person name="Detter J.C."/>
            <person name="Woyke T."/>
            <person name="Bristow J."/>
            <person name="Eisen J.A."/>
            <person name="Markowitz V."/>
            <person name="Hugenholtz P."/>
            <person name="Klenk H.P."/>
            <person name="Kyrpides N.C."/>
        </authorList>
    </citation>
    <scope>NUCLEOTIDE SEQUENCE [LARGE SCALE GENOMIC DNA]</scope>
    <source>
        <strain evidence="3">DSM 17132 / JCM 16389 / KACC 11308 / NBRC 106382 / 4M15</strain>
    </source>
</reference>
<dbReference type="EMBL" id="CP002305">
    <property type="protein sequence ID" value="ADQ17471.1"/>
    <property type="molecule type" value="Genomic_DNA"/>
</dbReference>
<organism evidence="2 3">
    <name type="scientific">Leadbetterella byssophila (strain DSM 17132 / JCM 16389 / KACC 11308 / NBRC 106382 / 4M15)</name>
    <dbReference type="NCBI Taxonomy" id="649349"/>
    <lineage>
        <taxon>Bacteria</taxon>
        <taxon>Pseudomonadati</taxon>
        <taxon>Bacteroidota</taxon>
        <taxon>Cytophagia</taxon>
        <taxon>Cytophagales</taxon>
        <taxon>Leadbetterellaceae</taxon>
        <taxon>Leadbetterella</taxon>
    </lineage>
</organism>
<evidence type="ECO:0000313" key="2">
    <source>
        <dbReference type="EMBL" id="ADQ17471.1"/>
    </source>
</evidence>
<name>E4RQ96_LEAB4</name>
<gene>
    <name evidence="2" type="ordered locus">Lbys_1764</name>
</gene>
<proteinExistence type="predicted"/>
<dbReference type="STRING" id="649349.Lbys_1764"/>
<feature type="signal peptide" evidence="1">
    <location>
        <begin position="1"/>
        <end position="17"/>
    </location>
</feature>
<dbReference type="Proteomes" id="UP000007435">
    <property type="component" value="Chromosome"/>
</dbReference>
<keyword evidence="1" id="KW-0732">Signal</keyword>
<dbReference type="KEGG" id="lby:Lbys_1764"/>
<evidence type="ECO:0008006" key="4">
    <source>
        <dbReference type="Google" id="ProtNLM"/>
    </source>
</evidence>
<feature type="chain" id="PRO_5003187992" description="Peptidase C39-like domain-containing protein" evidence="1">
    <location>
        <begin position="18"/>
        <end position="287"/>
    </location>
</feature>
<protein>
    <recommendedName>
        <fullName evidence="4">Peptidase C39-like domain-containing protein</fullName>
    </recommendedName>
</protein>
<evidence type="ECO:0000256" key="1">
    <source>
        <dbReference type="SAM" id="SignalP"/>
    </source>
</evidence>
<accession>E4RQ96</accession>